<dbReference type="OrthoDB" id="1921288at2759"/>
<dbReference type="PANTHER" id="PTHR21470">
    <property type="entry name" value="RAB6-INTERACTING PROTEIN GORAB"/>
    <property type="match status" value="1"/>
</dbReference>
<accession>A0A6A4QXY2</accession>
<gene>
    <name evidence="1" type="ORF">Lalb_Chr02g0151421</name>
</gene>
<organism evidence="1 2">
    <name type="scientific">Lupinus albus</name>
    <name type="common">White lupine</name>
    <name type="synonym">Lupinus termis</name>
    <dbReference type="NCBI Taxonomy" id="3870"/>
    <lineage>
        <taxon>Eukaryota</taxon>
        <taxon>Viridiplantae</taxon>
        <taxon>Streptophyta</taxon>
        <taxon>Embryophyta</taxon>
        <taxon>Tracheophyta</taxon>
        <taxon>Spermatophyta</taxon>
        <taxon>Magnoliopsida</taxon>
        <taxon>eudicotyledons</taxon>
        <taxon>Gunneridae</taxon>
        <taxon>Pentapetalae</taxon>
        <taxon>rosids</taxon>
        <taxon>fabids</taxon>
        <taxon>Fabales</taxon>
        <taxon>Fabaceae</taxon>
        <taxon>Papilionoideae</taxon>
        <taxon>50 kb inversion clade</taxon>
        <taxon>genistoids sensu lato</taxon>
        <taxon>core genistoids</taxon>
        <taxon>Genisteae</taxon>
        <taxon>Lupinus</taxon>
    </lineage>
</organism>
<dbReference type="Pfam" id="PF04949">
    <property type="entry name" value="Transcrip_act"/>
    <property type="match status" value="1"/>
</dbReference>
<name>A0A6A4QXY2_LUPAL</name>
<dbReference type="PANTHER" id="PTHR21470:SF3">
    <property type="entry name" value="RAB6-INTERACTING GOLGIN"/>
    <property type="match status" value="1"/>
</dbReference>
<evidence type="ECO:0000313" key="2">
    <source>
        <dbReference type="Proteomes" id="UP000447434"/>
    </source>
</evidence>
<dbReference type="EMBL" id="WOCE01000002">
    <property type="protein sequence ID" value="KAE9619278.1"/>
    <property type="molecule type" value="Genomic_DNA"/>
</dbReference>
<sequence>MRLAFSNRNQMQKMKNLGSIGSSGRISTEDCEDEEISKLAISTFQAKEEEIERKKIEVKEKVELQLGRAEEETRRLAHIWEELEVLEDPMRKEVAMVRKKIDMAIRDLKPLGQNYQKKEKEYKEALEAFNEKNKEKAHLVATLIEMLSESEKLRMKKLEELCKATESLSMKQ</sequence>
<reference evidence="2" key="1">
    <citation type="journal article" date="2020" name="Nat. Commun.">
        <title>Genome sequence of the cluster root forming white lupin.</title>
        <authorList>
            <person name="Hufnagel B."/>
            <person name="Marques A."/>
            <person name="Soriano A."/>
            <person name="Marques L."/>
            <person name="Divol F."/>
            <person name="Doumas P."/>
            <person name="Sallet E."/>
            <person name="Mancinotti D."/>
            <person name="Carrere S."/>
            <person name="Marande W."/>
            <person name="Arribat S."/>
            <person name="Keller J."/>
            <person name="Huneau C."/>
            <person name="Blein T."/>
            <person name="Aime D."/>
            <person name="Laguerre M."/>
            <person name="Taylor J."/>
            <person name="Schubert V."/>
            <person name="Nelson M."/>
            <person name="Geu-Flores F."/>
            <person name="Crespi M."/>
            <person name="Gallardo-Guerrero K."/>
            <person name="Delaux P.-M."/>
            <person name="Salse J."/>
            <person name="Berges H."/>
            <person name="Guyot R."/>
            <person name="Gouzy J."/>
            <person name="Peret B."/>
        </authorList>
    </citation>
    <scope>NUCLEOTIDE SEQUENCE [LARGE SCALE GENOMIC DNA]</scope>
    <source>
        <strain evidence="2">cv. Amiga</strain>
    </source>
</reference>
<keyword evidence="2" id="KW-1185">Reference proteome</keyword>
<proteinExistence type="predicted"/>
<comment type="caution">
    <text evidence="1">The sequence shown here is derived from an EMBL/GenBank/DDBJ whole genome shotgun (WGS) entry which is preliminary data.</text>
</comment>
<dbReference type="InterPro" id="IPR007033">
    <property type="entry name" value="GORAB"/>
</dbReference>
<dbReference type="Proteomes" id="UP000447434">
    <property type="component" value="Chromosome 2"/>
</dbReference>
<protein>
    <submittedName>
        <fullName evidence="1">Putative RAB6-interacting golgin</fullName>
    </submittedName>
</protein>
<dbReference type="AlphaFoldDB" id="A0A6A4QXY2"/>
<evidence type="ECO:0000313" key="1">
    <source>
        <dbReference type="EMBL" id="KAE9619278.1"/>
    </source>
</evidence>